<dbReference type="EMBL" id="BCTA01000019">
    <property type="protein sequence ID" value="GAT08036.1"/>
    <property type="molecule type" value="Genomic_DNA"/>
</dbReference>
<evidence type="ECO:0008006" key="4">
    <source>
        <dbReference type="Google" id="ProtNLM"/>
    </source>
</evidence>
<dbReference type="Proteomes" id="UP000069773">
    <property type="component" value="Unassembled WGS sequence"/>
</dbReference>
<comment type="caution">
    <text evidence="2">The sequence shown here is derived from an EMBL/GenBank/DDBJ whole genome shotgun (WGS) entry which is preliminary data.</text>
</comment>
<accession>A0ABQ0KES5</accession>
<dbReference type="Pfam" id="PF07087">
    <property type="entry name" value="DUF1353"/>
    <property type="match status" value="1"/>
</dbReference>
<keyword evidence="1" id="KW-1133">Transmembrane helix</keyword>
<dbReference type="InterPro" id="IPR010767">
    <property type="entry name" value="Phage_CGC-2007_Cje0229"/>
</dbReference>
<name>A0ABQ0KES5_MYCNV</name>
<evidence type="ECO:0000313" key="3">
    <source>
        <dbReference type="Proteomes" id="UP000069773"/>
    </source>
</evidence>
<organism evidence="2 3">
    <name type="scientific">Mycolicibacterium novocastrense</name>
    <name type="common">Mycobacterium novocastrense</name>
    <dbReference type="NCBI Taxonomy" id="59813"/>
    <lineage>
        <taxon>Bacteria</taxon>
        <taxon>Bacillati</taxon>
        <taxon>Actinomycetota</taxon>
        <taxon>Actinomycetes</taxon>
        <taxon>Mycobacteriales</taxon>
        <taxon>Mycobacteriaceae</taxon>
        <taxon>Mycolicibacterium</taxon>
    </lineage>
</organism>
<protein>
    <recommendedName>
        <fullName evidence="4">DUF1353 domain-containing protein</fullName>
    </recommendedName>
</protein>
<sequence length="229" mass="25571">MFVADMPPFSSLLRTLTAARPCYTCVMERCAPPVDPTAVLHVRQLTAAEVDAVRATKRVFKESAWDEWRTTQPLGFEGPNQQFEVQADFATDLVSVPGVVAWFVPRAGRYARAAVLHDYLWRFPERTGCDRRTADYRFRLQMQRDGVSLLRRWIIWATVRLSAILQGKGGAGWWKDVPGAVLLVLLVAAPIVVLPALAILVSTVVFWLLESAIAVVVPDEAPPPLQFKT</sequence>
<keyword evidence="3" id="KW-1185">Reference proteome</keyword>
<proteinExistence type="predicted"/>
<evidence type="ECO:0000256" key="1">
    <source>
        <dbReference type="SAM" id="Phobius"/>
    </source>
</evidence>
<gene>
    <name evidence="2" type="ORF">RMCN_1169</name>
</gene>
<keyword evidence="1" id="KW-0812">Transmembrane</keyword>
<reference evidence="2 3" key="1">
    <citation type="journal article" date="2016" name="Genome Announc.">
        <title>Draft Genome Sequences of Five Rapidly Growing Mycobacterium Species, M. thermoresistibile, M. fortuitum subsp. acetamidolyticum, M. canariasense, M. brisbanense, and M. novocastrense.</title>
        <authorList>
            <person name="Katahira K."/>
            <person name="Ogura Y."/>
            <person name="Gotoh Y."/>
            <person name="Hayashi T."/>
        </authorList>
    </citation>
    <scope>NUCLEOTIDE SEQUENCE [LARGE SCALE GENOMIC DNA]</scope>
    <source>
        <strain evidence="2 3">JCM18114</strain>
    </source>
</reference>
<feature type="transmembrane region" description="Helical" evidence="1">
    <location>
        <begin position="180"/>
        <end position="209"/>
    </location>
</feature>
<keyword evidence="1" id="KW-0472">Membrane</keyword>
<evidence type="ECO:0000313" key="2">
    <source>
        <dbReference type="EMBL" id="GAT08036.1"/>
    </source>
</evidence>